<proteinExistence type="predicted"/>
<reference evidence="2 3" key="1">
    <citation type="submission" date="2017-09" db="EMBL/GenBank/DDBJ databases">
        <title>Depth-based differentiation of microbial function through sediment-hosted aquifers and enrichment of novel symbionts in the deep terrestrial subsurface.</title>
        <authorList>
            <person name="Probst A.J."/>
            <person name="Ladd B."/>
            <person name="Jarett J.K."/>
            <person name="Geller-Mcgrath D.E."/>
            <person name="Sieber C.M."/>
            <person name="Emerson J.B."/>
            <person name="Anantharaman K."/>
            <person name="Thomas B.C."/>
            <person name="Malmstrom R."/>
            <person name="Stieglmeier M."/>
            <person name="Klingl A."/>
            <person name="Woyke T."/>
            <person name="Ryan C.M."/>
            <person name="Banfield J.F."/>
        </authorList>
    </citation>
    <scope>NUCLEOTIDE SEQUENCE [LARGE SCALE GENOMIC DNA]</scope>
    <source>
        <strain evidence="2">CG11_big_fil_rev_8_21_14_0_20_45_26</strain>
    </source>
</reference>
<dbReference type="CDD" id="cd04179">
    <property type="entry name" value="DPM_DPG-synthase_like"/>
    <property type="match status" value="1"/>
</dbReference>
<dbReference type="InterPro" id="IPR001173">
    <property type="entry name" value="Glyco_trans_2-like"/>
</dbReference>
<dbReference type="Pfam" id="PF00535">
    <property type="entry name" value="Glycos_transf_2"/>
    <property type="match status" value="1"/>
</dbReference>
<dbReference type="PANTHER" id="PTHR48090:SF7">
    <property type="entry name" value="RFBJ PROTEIN"/>
    <property type="match status" value="1"/>
</dbReference>
<dbReference type="InterPro" id="IPR050256">
    <property type="entry name" value="Glycosyltransferase_2"/>
</dbReference>
<dbReference type="AlphaFoldDB" id="A0A2H0LR97"/>
<evidence type="ECO:0000313" key="2">
    <source>
        <dbReference type="EMBL" id="PIQ86886.1"/>
    </source>
</evidence>
<dbReference type="EMBL" id="PCVY01000028">
    <property type="protein sequence ID" value="PIQ86886.1"/>
    <property type="molecule type" value="Genomic_DNA"/>
</dbReference>
<protein>
    <submittedName>
        <fullName evidence="2">Histidinol phosphate phosphatase</fullName>
    </submittedName>
</protein>
<evidence type="ECO:0000259" key="1">
    <source>
        <dbReference type="Pfam" id="PF00535"/>
    </source>
</evidence>
<comment type="caution">
    <text evidence="2">The sequence shown here is derived from an EMBL/GenBank/DDBJ whole genome shotgun (WGS) entry which is preliminary data.</text>
</comment>
<gene>
    <name evidence="2" type="ORF">COV74_03060</name>
</gene>
<feature type="domain" description="Glycosyltransferase 2-like" evidence="1">
    <location>
        <begin position="2"/>
        <end position="158"/>
    </location>
</feature>
<organism evidence="2 3">
    <name type="scientific">Candidatus Abzuiibacterium crystallinum</name>
    <dbReference type="NCBI Taxonomy" id="1974748"/>
    <lineage>
        <taxon>Bacteria</taxon>
        <taxon>Pseudomonadati</taxon>
        <taxon>Candidatus Omnitrophota</taxon>
        <taxon>Candidatus Abzuiibacterium</taxon>
    </lineage>
</organism>
<dbReference type="SUPFAM" id="SSF53448">
    <property type="entry name" value="Nucleotide-diphospho-sugar transferases"/>
    <property type="match status" value="1"/>
</dbReference>
<dbReference type="Gene3D" id="3.90.550.10">
    <property type="entry name" value="Spore Coat Polysaccharide Biosynthesis Protein SpsA, Chain A"/>
    <property type="match status" value="1"/>
</dbReference>
<dbReference type="InterPro" id="IPR029044">
    <property type="entry name" value="Nucleotide-diphossugar_trans"/>
</dbReference>
<accession>A0A2H0LR97</accession>
<evidence type="ECO:0000313" key="3">
    <source>
        <dbReference type="Proteomes" id="UP000230859"/>
    </source>
</evidence>
<dbReference type="Proteomes" id="UP000230859">
    <property type="component" value="Unassembled WGS sequence"/>
</dbReference>
<dbReference type="PANTHER" id="PTHR48090">
    <property type="entry name" value="UNDECAPRENYL-PHOSPHATE 4-DEOXY-4-FORMAMIDO-L-ARABINOSE TRANSFERASE-RELATED"/>
    <property type="match status" value="1"/>
</dbReference>
<name>A0A2H0LR97_9BACT</name>
<sequence length="220" mass="24423">MIPTVNELAGCRAILPQIKREWVDEIIFVDGHSSDGTYEYLEAYAKQNDCILIKQKSKGLIQSYFEAMAAAKGDVMIPFSPDGNSLPEKIPVLVAKMKEGYDMVIVSRYCQGAKSEDDDPVTSFGNWMFTTLINVLFGGHYTDTLVMFRAWKRSVVEEGHISASVGGIEPQLAIQCAKRKLKVADIPGDEPKRIGGIRKMSPLKNGLGIIGIIMTEFFRK</sequence>